<keyword evidence="3" id="KW-1185">Reference proteome</keyword>
<accession>A0A1I2ARV6</accession>
<evidence type="ECO:0000313" key="3">
    <source>
        <dbReference type="Proteomes" id="UP000199119"/>
    </source>
</evidence>
<dbReference type="AlphaFoldDB" id="A0A1I2ARV6"/>
<gene>
    <name evidence="2" type="ORF">SAMN04489711_102193</name>
</gene>
<protein>
    <recommendedName>
        <fullName evidence="1">SPOR domain-containing protein</fullName>
    </recommendedName>
</protein>
<dbReference type="RefSeq" id="WP_092937664.1">
    <property type="nucleotide sequence ID" value="NZ_FONX01000002.1"/>
</dbReference>
<evidence type="ECO:0000259" key="1">
    <source>
        <dbReference type="PROSITE" id="PS51724"/>
    </source>
</evidence>
<dbReference type="EMBL" id="FONX01000002">
    <property type="protein sequence ID" value="SFE46745.1"/>
    <property type="molecule type" value="Genomic_DNA"/>
</dbReference>
<name>A0A1I2ARV6_9BURK</name>
<proteinExistence type="predicted"/>
<dbReference type="Proteomes" id="UP000199119">
    <property type="component" value="Unassembled WGS sequence"/>
</dbReference>
<dbReference type="GO" id="GO:0042834">
    <property type="term" value="F:peptidoglycan binding"/>
    <property type="evidence" value="ECO:0007669"/>
    <property type="project" value="InterPro"/>
</dbReference>
<evidence type="ECO:0000313" key="2">
    <source>
        <dbReference type="EMBL" id="SFE46745.1"/>
    </source>
</evidence>
<dbReference type="STRING" id="1177982.SAMN04489711_102193"/>
<dbReference type="OrthoDB" id="9153162at2"/>
<feature type="domain" description="SPOR" evidence="1">
    <location>
        <begin position="162"/>
        <end position="237"/>
    </location>
</feature>
<dbReference type="InterPro" id="IPR036680">
    <property type="entry name" value="SPOR-like_sf"/>
</dbReference>
<dbReference type="PROSITE" id="PS51724">
    <property type="entry name" value="SPOR"/>
    <property type="match status" value="1"/>
</dbReference>
<sequence>MLRIAFLVLLLANAGYYAWSAGMLRGWGGGPEETSEPQRLAQQIHPEILQLHVPPRPAASAAAAAASAPAALPAAPAASAAASAPSAAPVGVQAPAASVPEAASAPVAPAAAVASSAIGAVGPIANTVCQQAGPFDQSQADTLRVALPAAGFTAGSWSLDFTPTSGRWMVYMGRFPDEDALARKRAELKARKVAYDRPGSALEPGLSLGRYASQEAAERALNGLAAQGVRTARVVQERTGTPSEYMLRLNLPAGDAAQAARLERARPALVGRTLRPCG</sequence>
<dbReference type="InterPro" id="IPR007730">
    <property type="entry name" value="SPOR-like_dom"/>
</dbReference>
<dbReference type="SUPFAM" id="SSF110997">
    <property type="entry name" value="Sporulation related repeat"/>
    <property type="match status" value="1"/>
</dbReference>
<reference evidence="3" key="1">
    <citation type="submission" date="2016-10" db="EMBL/GenBank/DDBJ databases">
        <authorList>
            <person name="Varghese N."/>
            <person name="Submissions S."/>
        </authorList>
    </citation>
    <scope>NUCLEOTIDE SEQUENCE [LARGE SCALE GENOMIC DNA]</scope>
    <source>
        <strain evidence="3">DSM 27981</strain>
    </source>
</reference>
<organism evidence="2 3">
    <name type="scientific">Paracidovorax wautersii</name>
    <dbReference type="NCBI Taxonomy" id="1177982"/>
    <lineage>
        <taxon>Bacteria</taxon>
        <taxon>Pseudomonadati</taxon>
        <taxon>Pseudomonadota</taxon>
        <taxon>Betaproteobacteria</taxon>
        <taxon>Burkholderiales</taxon>
        <taxon>Comamonadaceae</taxon>
        <taxon>Paracidovorax</taxon>
    </lineage>
</organism>